<dbReference type="GO" id="GO:0003677">
    <property type="term" value="F:DNA binding"/>
    <property type="evidence" value="ECO:0007669"/>
    <property type="project" value="InterPro"/>
</dbReference>
<dbReference type="Proteomes" id="UP000188184">
    <property type="component" value="Chromosome"/>
</dbReference>
<gene>
    <name evidence="2" type="ORF">B0X71_08805</name>
</gene>
<dbReference type="InterPro" id="IPR037914">
    <property type="entry name" value="SpoVT-AbrB_sf"/>
</dbReference>
<name>A0A1Q2KY75_9BACL</name>
<dbReference type="RefSeq" id="WP_077589059.1">
    <property type="nucleotide sequence ID" value="NZ_CP019640.1"/>
</dbReference>
<feature type="domain" description="SpoVT-AbrB" evidence="1">
    <location>
        <begin position="4"/>
        <end position="49"/>
    </location>
</feature>
<dbReference type="NCBIfam" id="TIGR01439">
    <property type="entry name" value="lp_hng_hel_AbrB"/>
    <property type="match status" value="1"/>
</dbReference>
<evidence type="ECO:0000313" key="3">
    <source>
        <dbReference type="Proteomes" id="UP000188184"/>
    </source>
</evidence>
<evidence type="ECO:0000259" key="1">
    <source>
        <dbReference type="SMART" id="SM00966"/>
    </source>
</evidence>
<protein>
    <recommendedName>
        <fullName evidence="1">SpoVT-AbrB domain-containing protein</fullName>
    </recommendedName>
</protein>
<accession>A0A1Q2KY75</accession>
<dbReference type="AlphaFoldDB" id="A0A1Q2KY75"/>
<dbReference type="EMBL" id="CP019640">
    <property type="protein sequence ID" value="AQQ53175.1"/>
    <property type="molecule type" value="Genomic_DNA"/>
</dbReference>
<dbReference type="InterPro" id="IPR007159">
    <property type="entry name" value="SpoVT-AbrB_dom"/>
</dbReference>
<dbReference type="KEGG" id="pmar:B0X71_08805"/>
<organism evidence="2 3">
    <name type="scientific">Planococcus lenghuensis</name>
    <dbReference type="NCBI Taxonomy" id="2213202"/>
    <lineage>
        <taxon>Bacteria</taxon>
        <taxon>Bacillati</taxon>
        <taxon>Bacillota</taxon>
        <taxon>Bacilli</taxon>
        <taxon>Bacillales</taxon>
        <taxon>Caryophanaceae</taxon>
        <taxon>Planococcus</taxon>
    </lineage>
</organism>
<dbReference type="Pfam" id="PF04014">
    <property type="entry name" value="MazE_antitoxin"/>
    <property type="match status" value="1"/>
</dbReference>
<dbReference type="SUPFAM" id="SSF89447">
    <property type="entry name" value="AbrB/MazE/MraZ-like"/>
    <property type="match status" value="1"/>
</dbReference>
<dbReference type="SMART" id="SM00966">
    <property type="entry name" value="SpoVT_AbrB"/>
    <property type="match status" value="1"/>
</dbReference>
<sequence>MHTNRINKLGRLVIPKDLLEIFQLQEGSCVDIRHTDTQIIIEPHKNALSVPITEKIMKEAIEVGEARISKEDMKGIVAYMNGE</sequence>
<reference evidence="2 3" key="1">
    <citation type="submission" date="2017-02" db="EMBL/GenBank/DDBJ databases">
        <title>The complete genomic sequence of a novel cold adapted crude oil-degrading bacterium Planococcus qaidamina Y42.</title>
        <authorList>
            <person name="Yang R."/>
        </authorList>
    </citation>
    <scope>NUCLEOTIDE SEQUENCE [LARGE SCALE GENOMIC DNA]</scope>
    <source>
        <strain evidence="2 3">Y42</strain>
    </source>
</reference>
<proteinExistence type="predicted"/>
<dbReference type="Gene3D" id="2.10.260.10">
    <property type="match status" value="1"/>
</dbReference>
<keyword evidence="3" id="KW-1185">Reference proteome</keyword>
<dbReference type="OrthoDB" id="2428353at2"/>
<evidence type="ECO:0000313" key="2">
    <source>
        <dbReference type="EMBL" id="AQQ53175.1"/>
    </source>
</evidence>